<feature type="compositionally biased region" description="Polar residues" evidence="1">
    <location>
        <begin position="57"/>
        <end position="70"/>
    </location>
</feature>
<evidence type="ECO:0000313" key="2">
    <source>
        <dbReference type="EMBL" id="CAF1098417.1"/>
    </source>
</evidence>
<keyword evidence="4" id="KW-1185">Reference proteome</keyword>
<feature type="compositionally biased region" description="Polar residues" evidence="1">
    <location>
        <begin position="168"/>
        <end position="184"/>
    </location>
</feature>
<feature type="region of interest" description="Disordered" evidence="1">
    <location>
        <begin position="44"/>
        <end position="122"/>
    </location>
</feature>
<dbReference type="OrthoDB" id="10023264at2759"/>
<evidence type="ECO:0000313" key="3">
    <source>
        <dbReference type="EMBL" id="CAF1304027.1"/>
    </source>
</evidence>
<organism evidence="2 4">
    <name type="scientific">Adineta ricciae</name>
    <name type="common">Rotifer</name>
    <dbReference type="NCBI Taxonomy" id="249248"/>
    <lineage>
        <taxon>Eukaryota</taxon>
        <taxon>Metazoa</taxon>
        <taxon>Spiralia</taxon>
        <taxon>Gnathifera</taxon>
        <taxon>Rotifera</taxon>
        <taxon>Eurotatoria</taxon>
        <taxon>Bdelloidea</taxon>
        <taxon>Adinetida</taxon>
        <taxon>Adinetidae</taxon>
        <taxon>Adineta</taxon>
    </lineage>
</organism>
<name>A0A814NYS0_ADIRI</name>
<accession>A0A814NYS0</accession>
<dbReference type="AlphaFoldDB" id="A0A814NYS0"/>
<proteinExistence type="predicted"/>
<dbReference type="EMBL" id="CAJNOJ010000219">
    <property type="protein sequence ID" value="CAF1304027.1"/>
    <property type="molecule type" value="Genomic_DNA"/>
</dbReference>
<evidence type="ECO:0000313" key="4">
    <source>
        <dbReference type="Proteomes" id="UP000663828"/>
    </source>
</evidence>
<dbReference type="EMBL" id="CAJNOR010001210">
    <property type="protein sequence ID" value="CAF1098417.1"/>
    <property type="molecule type" value="Genomic_DNA"/>
</dbReference>
<sequence length="508" mass="57302">MPNNCSTIIKRKKDMLNHILRSNSDGKLQDDIIETTAELRISGARKTSAHASPATPYRSNFFPNNRVQPTPTDPYDTHLPTIRYTKGNVDRHHPSHDEYHSRSRSKTPLVSASPKSSGCTPSASISSIFNAFGKRSTENLMSSHGELEEINSASPTPLGRRSQRTSKRNGINQNMILSQRQLTDSGVDFRFSSSSGDTNQHSNPRPLKTSSKLRITPAHTQMDSSRGPELLTRERTNHGQLYQRRTNNTIKTPMKQKIDKYRRRSEEVIQAAYGHLSTNSSPNNAPYTRPKPPPPTPTKSHRVASNADIEAHLKTLRLSINPNLPQTIEPSHNLSHPYPSHRIKSPYLYPPQQQLVSAILPTSSPPTPLVRIRRSQAANPPTAAASSSQHQHQHHHHNSLNQSTTYTPGNLYLAFIASRHMSTVEGHSLESDPEQQKLMRILDWIEKVEEHRHQQSDHDKLIIEQNRRMETQEDDLSLYSELQFAVDDIPANTSGQPCERIVILDFDK</sequence>
<protein>
    <submittedName>
        <fullName evidence="2">Uncharacterized protein</fullName>
    </submittedName>
</protein>
<feature type="region of interest" description="Disordered" evidence="1">
    <location>
        <begin position="375"/>
        <end position="405"/>
    </location>
</feature>
<feature type="compositionally biased region" description="Polar residues" evidence="1">
    <location>
        <begin position="106"/>
        <end position="122"/>
    </location>
</feature>
<feature type="compositionally biased region" description="Low complexity" evidence="1">
    <location>
        <begin position="375"/>
        <end position="390"/>
    </location>
</feature>
<evidence type="ECO:0000256" key="1">
    <source>
        <dbReference type="SAM" id="MobiDB-lite"/>
    </source>
</evidence>
<feature type="region of interest" description="Disordered" evidence="1">
    <location>
        <begin position="275"/>
        <end position="303"/>
    </location>
</feature>
<gene>
    <name evidence="3" type="ORF">EDS130_LOCUS30771</name>
    <name evidence="2" type="ORF">XAT740_LOCUS18219</name>
</gene>
<feature type="compositionally biased region" description="Polar residues" evidence="1">
    <location>
        <begin position="276"/>
        <end position="286"/>
    </location>
</feature>
<reference evidence="2" key="1">
    <citation type="submission" date="2021-02" db="EMBL/GenBank/DDBJ databases">
        <authorList>
            <person name="Nowell W R."/>
        </authorList>
    </citation>
    <scope>NUCLEOTIDE SEQUENCE</scope>
</reference>
<dbReference type="Proteomes" id="UP000663828">
    <property type="component" value="Unassembled WGS sequence"/>
</dbReference>
<feature type="compositionally biased region" description="Basic and acidic residues" evidence="1">
    <location>
        <begin position="88"/>
        <end position="101"/>
    </location>
</feature>
<feature type="compositionally biased region" description="Polar residues" evidence="1">
    <location>
        <begin position="191"/>
        <end position="224"/>
    </location>
</feature>
<feature type="region of interest" description="Disordered" evidence="1">
    <location>
        <begin position="147"/>
        <end position="233"/>
    </location>
</feature>
<dbReference type="Proteomes" id="UP000663852">
    <property type="component" value="Unassembled WGS sequence"/>
</dbReference>
<comment type="caution">
    <text evidence="2">The sequence shown here is derived from an EMBL/GenBank/DDBJ whole genome shotgun (WGS) entry which is preliminary data.</text>
</comment>